<dbReference type="PANTHER" id="PTHR30231">
    <property type="entry name" value="DNA POLYMERASE III SUBUNIT EPSILON"/>
    <property type="match status" value="1"/>
</dbReference>
<evidence type="ECO:0000256" key="2">
    <source>
        <dbReference type="ARBA" id="ARBA00022801"/>
    </source>
</evidence>
<dbReference type="RefSeq" id="WP_182705788.1">
    <property type="nucleotide sequence ID" value="NZ_JACJII010000001.1"/>
</dbReference>
<dbReference type="Pfam" id="PF02342">
    <property type="entry name" value="TerD"/>
    <property type="match status" value="1"/>
</dbReference>
<dbReference type="PROSITE" id="PS50172">
    <property type="entry name" value="BRCT"/>
    <property type="match status" value="1"/>
</dbReference>
<evidence type="ECO:0000256" key="4">
    <source>
        <dbReference type="SAM" id="MobiDB-lite"/>
    </source>
</evidence>
<dbReference type="Pfam" id="PF00533">
    <property type="entry name" value="BRCT"/>
    <property type="match status" value="1"/>
</dbReference>
<dbReference type="CDD" id="cd17748">
    <property type="entry name" value="BRCT_DNA_ligase_like"/>
    <property type="match status" value="1"/>
</dbReference>
<keyword evidence="2" id="KW-0378">Hydrolase</keyword>
<keyword evidence="6" id="KW-0548">Nucleotidyltransferase</keyword>
<keyword evidence="6" id="KW-0808">Transferase</keyword>
<dbReference type="NCBIfam" id="NF004719">
    <property type="entry name" value="PRK06063.1"/>
    <property type="match status" value="1"/>
</dbReference>
<dbReference type="CDD" id="cd06974">
    <property type="entry name" value="TerD_like"/>
    <property type="match status" value="1"/>
</dbReference>
<dbReference type="InterPro" id="IPR013520">
    <property type="entry name" value="Ribonucl_H"/>
</dbReference>
<dbReference type="EC" id="2.7.7.7" evidence="6"/>
<organism evidence="6 7">
    <name type="scientific">Thermomonospora cellulosilytica</name>
    <dbReference type="NCBI Taxonomy" id="1411118"/>
    <lineage>
        <taxon>Bacteria</taxon>
        <taxon>Bacillati</taxon>
        <taxon>Actinomycetota</taxon>
        <taxon>Actinomycetes</taxon>
        <taxon>Streptosporangiales</taxon>
        <taxon>Thermomonosporaceae</taxon>
        <taxon>Thermomonospora</taxon>
    </lineage>
</organism>
<keyword evidence="7" id="KW-1185">Reference proteome</keyword>
<dbReference type="InterPro" id="IPR036397">
    <property type="entry name" value="RNaseH_sf"/>
</dbReference>
<feature type="region of interest" description="Disordered" evidence="4">
    <location>
        <begin position="305"/>
        <end position="335"/>
    </location>
</feature>
<dbReference type="CDD" id="cd06127">
    <property type="entry name" value="DEDDh"/>
    <property type="match status" value="1"/>
</dbReference>
<comment type="caution">
    <text evidence="6">The sequence shown here is derived from an EMBL/GenBank/DDBJ whole genome shotgun (WGS) entry which is preliminary data.</text>
</comment>
<protein>
    <submittedName>
        <fullName evidence="6">DNA polymerase-3 subunit epsilon</fullName>
        <ecNumber evidence="6">2.7.7.7</ecNumber>
    </submittedName>
</protein>
<dbReference type="FunFam" id="3.30.420.10:FF:000045">
    <property type="entry name" value="3'-5' exonuclease DinG"/>
    <property type="match status" value="1"/>
</dbReference>
<evidence type="ECO:0000313" key="6">
    <source>
        <dbReference type="EMBL" id="MBA9004246.1"/>
    </source>
</evidence>
<dbReference type="PANTHER" id="PTHR30231:SF4">
    <property type="entry name" value="PROTEIN NEN2"/>
    <property type="match status" value="1"/>
</dbReference>
<keyword evidence="3" id="KW-0269">Exonuclease</keyword>
<dbReference type="GO" id="GO:0008408">
    <property type="term" value="F:3'-5' exonuclease activity"/>
    <property type="evidence" value="ECO:0007669"/>
    <property type="project" value="TreeGrafter"/>
</dbReference>
<evidence type="ECO:0000256" key="1">
    <source>
        <dbReference type="ARBA" id="ARBA00022722"/>
    </source>
</evidence>
<accession>A0A7W3R8Y9</accession>
<dbReference type="EMBL" id="JACJII010000001">
    <property type="protein sequence ID" value="MBA9004246.1"/>
    <property type="molecule type" value="Genomic_DNA"/>
</dbReference>
<dbReference type="Gene3D" id="3.40.50.10190">
    <property type="entry name" value="BRCT domain"/>
    <property type="match status" value="1"/>
</dbReference>
<dbReference type="GO" id="GO:0005829">
    <property type="term" value="C:cytosol"/>
    <property type="evidence" value="ECO:0007669"/>
    <property type="project" value="TreeGrafter"/>
</dbReference>
<dbReference type="SUPFAM" id="SSF52113">
    <property type="entry name" value="BRCT domain"/>
    <property type="match status" value="1"/>
</dbReference>
<dbReference type="SMART" id="SM00292">
    <property type="entry name" value="BRCT"/>
    <property type="match status" value="2"/>
</dbReference>
<proteinExistence type="predicted"/>
<dbReference type="InterPro" id="IPR003325">
    <property type="entry name" value="TerD"/>
</dbReference>
<keyword evidence="1" id="KW-0540">Nuclease</keyword>
<dbReference type="Pfam" id="PF00929">
    <property type="entry name" value="RNase_T"/>
    <property type="match status" value="1"/>
</dbReference>
<evidence type="ECO:0000259" key="5">
    <source>
        <dbReference type="PROSITE" id="PS50172"/>
    </source>
</evidence>
<feature type="domain" description="BRCT" evidence="5">
    <location>
        <begin position="330"/>
        <end position="403"/>
    </location>
</feature>
<reference evidence="6 7" key="1">
    <citation type="submission" date="2020-08" db="EMBL/GenBank/DDBJ databases">
        <title>Sequencing the genomes of 1000 actinobacteria strains.</title>
        <authorList>
            <person name="Klenk H.-P."/>
        </authorList>
    </citation>
    <scope>NUCLEOTIDE SEQUENCE [LARGE SCALE GENOMIC DNA]</scope>
    <source>
        <strain evidence="6 7">DSM 45823</strain>
    </source>
</reference>
<sequence>MTRLSALDDAPASPPYVHDWAIVDVETSGLRAAEHRVLSLAVLTLGPDGATREEFATLLDPGCDPGPVHIHGLTAERLRGSPTFDQVADRIAKLLDGRVMVAHNAHFDYAFLAREFARAGARLPVRRRLCTLALNRRIGPPTPDLRLGTLAEHYGVRQRRAHDALDDARVLAGVLRGSLAGAAALGLDLPLVACPPKNGSSAAHPPPTRKMPCAFRCPGRMPQGGPLVQGMKVAFTGETRVPRDELAARAAEAGLNVMTTVSRFTSVLVTNDPGSGSAKARRAPAEGVPVIDEAAFLRLLDDVRPGVRHDEPAPVPAPRPTAEPQRRSGASGGRLAGRRVLVLGGTHPEASAARARIAGLGGAAAVNLSASVTDVVVLPGGERDRRIGRIAALKLPVHDPEWLQADDDGGAPERQASRPAPLVLPMGGVIDLPVTTGATTWTISASWAQQADCEIDVVAFAVDEDGQVPGDENFVFYGAPDDPAAGVRLAIDGPTEQSITVDLAVPPPQIRRIAVAAAIDGAATFGDVGAIEITAGPGVSRALLAQATLDAATTERTLLLAEVYRRGPSWRLRALGQGYDFGLAELARRHGVDVEN</sequence>
<evidence type="ECO:0000256" key="3">
    <source>
        <dbReference type="ARBA" id="ARBA00022839"/>
    </source>
</evidence>
<dbReference type="Proteomes" id="UP000539313">
    <property type="component" value="Unassembled WGS sequence"/>
</dbReference>
<dbReference type="InterPro" id="IPR012337">
    <property type="entry name" value="RNaseH-like_sf"/>
</dbReference>
<dbReference type="InterPro" id="IPR001357">
    <property type="entry name" value="BRCT_dom"/>
</dbReference>
<name>A0A7W3R8Y9_9ACTN</name>
<gene>
    <name evidence="6" type="ORF">HNR21_003128</name>
</gene>
<dbReference type="AlphaFoldDB" id="A0A7W3R8Y9"/>
<dbReference type="InterPro" id="IPR036420">
    <property type="entry name" value="BRCT_dom_sf"/>
</dbReference>
<dbReference type="SMART" id="SM00479">
    <property type="entry name" value="EXOIII"/>
    <property type="match status" value="1"/>
</dbReference>
<dbReference type="Gene3D" id="3.30.420.10">
    <property type="entry name" value="Ribonuclease H-like superfamily/Ribonuclease H"/>
    <property type="match status" value="1"/>
</dbReference>
<dbReference type="GO" id="GO:0003676">
    <property type="term" value="F:nucleic acid binding"/>
    <property type="evidence" value="ECO:0007669"/>
    <property type="project" value="InterPro"/>
</dbReference>
<dbReference type="Gene3D" id="2.60.60.30">
    <property type="entry name" value="sav2460 like domains"/>
    <property type="match status" value="1"/>
</dbReference>
<dbReference type="SUPFAM" id="SSF53098">
    <property type="entry name" value="Ribonuclease H-like"/>
    <property type="match status" value="1"/>
</dbReference>
<dbReference type="GO" id="GO:0003887">
    <property type="term" value="F:DNA-directed DNA polymerase activity"/>
    <property type="evidence" value="ECO:0007669"/>
    <property type="project" value="UniProtKB-EC"/>
</dbReference>
<evidence type="ECO:0000313" key="7">
    <source>
        <dbReference type="Proteomes" id="UP000539313"/>
    </source>
</evidence>